<dbReference type="GO" id="GO:0006352">
    <property type="term" value="P:DNA-templated transcription initiation"/>
    <property type="evidence" value="ECO:0007669"/>
    <property type="project" value="InterPro"/>
</dbReference>
<dbReference type="PROSITE" id="PS00718">
    <property type="entry name" value="SIGMA54_2"/>
    <property type="match status" value="1"/>
</dbReference>
<dbReference type="InterPro" id="IPR007046">
    <property type="entry name" value="RNA_pol_sigma_54_core-bd"/>
</dbReference>
<keyword evidence="8" id="KW-0804">Transcription</keyword>
<dbReference type="GO" id="GO:0016987">
    <property type="term" value="F:sigma factor activity"/>
    <property type="evidence" value="ECO:0007669"/>
    <property type="project" value="UniProtKB-KW"/>
</dbReference>
<dbReference type="GO" id="GO:0003677">
    <property type="term" value="F:DNA binding"/>
    <property type="evidence" value="ECO:0007669"/>
    <property type="project" value="UniProtKB-KW"/>
</dbReference>
<dbReference type="GO" id="GO:0016779">
    <property type="term" value="F:nucleotidyltransferase activity"/>
    <property type="evidence" value="ECO:0007669"/>
    <property type="project" value="UniProtKB-KW"/>
</dbReference>
<keyword evidence="2" id="KW-0240">DNA-directed RNA polymerase</keyword>
<evidence type="ECO:0000256" key="4">
    <source>
        <dbReference type="ARBA" id="ARBA00022695"/>
    </source>
</evidence>
<dbReference type="PROSITE" id="PS50044">
    <property type="entry name" value="SIGMA54_3"/>
    <property type="match status" value="1"/>
</dbReference>
<comment type="similarity">
    <text evidence="1">Belongs to the sigma-54 factor family.</text>
</comment>
<keyword evidence="5" id="KW-0805">Transcription regulation</keyword>
<reference evidence="12 13" key="1">
    <citation type="submission" date="2011-12" db="EMBL/GenBank/DDBJ databases">
        <title>The Genome Sequence of Prevotella maculosa OT 289.</title>
        <authorList>
            <consortium name="The Broad Institute Genome Sequencing Platform"/>
            <person name="Earl A."/>
            <person name="Ward D."/>
            <person name="Feldgarden M."/>
            <person name="Gevers D."/>
            <person name="Izard J."/>
            <person name="Blanton J.M."/>
            <person name="Mathney J."/>
            <person name="Tanner A.C."/>
            <person name="Dewhirst F.E."/>
            <person name="Young S.K."/>
            <person name="Zeng Q."/>
            <person name="Gargeya S."/>
            <person name="Fitzgerald M."/>
            <person name="Haas B."/>
            <person name="Abouelleil A."/>
            <person name="Alvarado L."/>
            <person name="Arachchi H.M."/>
            <person name="Berlin A."/>
            <person name="Chapman S.B."/>
            <person name="Gearin G."/>
            <person name="Goldberg J."/>
            <person name="Griggs A."/>
            <person name="Gujja S."/>
            <person name="Hansen M."/>
            <person name="Heiman D."/>
            <person name="Howarth C."/>
            <person name="Larimer J."/>
            <person name="Lui A."/>
            <person name="MacDonald P.J.P."/>
            <person name="McCowen C."/>
            <person name="Montmayeur A."/>
            <person name="Murphy C."/>
            <person name="Neiman D."/>
            <person name="Pearson M."/>
            <person name="Priest M."/>
            <person name="Roberts A."/>
            <person name="Saif S."/>
            <person name="Shea T."/>
            <person name="Sisk P."/>
            <person name="Stolte C."/>
            <person name="Sykes S."/>
            <person name="Wortman J."/>
            <person name="Nusbaum C."/>
            <person name="Birren B."/>
        </authorList>
    </citation>
    <scope>NUCLEOTIDE SEQUENCE [LARGE SCALE GENOMIC DNA]</scope>
    <source>
        <strain evidence="12 13">OT 289</strain>
    </source>
</reference>
<dbReference type="Pfam" id="PF04552">
    <property type="entry name" value="Sigma54_DBD"/>
    <property type="match status" value="1"/>
</dbReference>
<dbReference type="PRINTS" id="PR00045">
    <property type="entry name" value="SIGMA54FCT"/>
</dbReference>
<accession>H1HKA4</accession>
<dbReference type="Proteomes" id="UP000003167">
    <property type="component" value="Unassembled WGS sequence"/>
</dbReference>
<dbReference type="Pfam" id="PF00309">
    <property type="entry name" value="Sigma54_AID"/>
    <property type="match status" value="1"/>
</dbReference>
<feature type="compositionally biased region" description="Acidic residues" evidence="9">
    <location>
        <begin position="47"/>
        <end position="64"/>
    </location>
</feature>
<keyword evidence="4" id="KW-0548">Nucleotidyltransferase</keyword>
<dbReference type="PIRSF" id="PIRSF000774">
    <property type="entry name" value="RpoN"/>
    <property type="match status" value="1"/>
</dbReference>
<evidence type="ECO:0000256" key="3">
    <source>
        <dbReference type="ARBA" id="ARBA00022679"/>
    </source>
</evidence>
<evidence type="ECO:0000256" key="7">
    <source>
        <dbReference type="ARBA" id="ARBA00023125"/>
    </source>
</evidence>
<dbReference type="NCBIfam" id="TIGR02395">
    <property type="entry name" value="rpoN_sigma"/>
    <property type="match status" value="1"/>
</dbReference>
<dbReference type="InterPro" id="IPR038709">
    <property type="entry name" value="RpoN_core-bd_sf"/>
</dbReference>
<evidence type="ECO:0000256" key="9">
    <source>
        <dbReference type="SAM" id="MobiDB-lite"/>
    </source>
</evidence>
<organism evidence="12 13">
    <name type="scientific">Segatella maculosa OT 289</name>
    <dbReference type="NCBI Taxonomy" id="999422"/>
    <lineage>
        <taxon>Bacteria</taxon>
        <taxon>Pseudomonadati</taxon>
        <taxon>Bacteroidota</taxon>
        <taxon>Bacteroidia</taxon>
        <taxon>Bacteroidales</taxon>
        <taxon>Prevotellaceae</taxon>
        <taxon>Segatella</taxon>
    </lineage>
</organism>
<gene>
    <name evidence="12" type="ORF">HMPREF9944_00598</name>
</gene>
<dbReference type="PATRIC" id="fig|999422.3.peg.605"/>
<dbReference type="GO" id="GO:0001216">
    <property type="term" value="F:DNA-binding transcription activator activity"/>
    <property type="evidence" value="ECO:0007669"/>
    <property type="project" value="InterPro"/>
</dbReference>
<evidence type="ECO:0000259" key="11">
    <source>
        <dbReference type="Pfam" id="PF04963"/>
    </source>
</evidence>
<dbReference type="STRING" id="999422.HMPREF9944_00598"/>
<comment type="caution">
    <text evidence="12">The sequence shown here is derived from an EMBL/GenBank/DDBJ whole genome shotgun (WGS) entry which is preliminary data.</text>
</comment>
<name>H1HKA4_9BACT</name>
<dbReference type="GO" id="GO:0000428">
    <property type="term" value="C:DNA-directed RNA polymerase complex"/>
    <property type="evidence" value="ECO:0007669"/>
    <property type="project" value="UniProtKB-KW"/>
</dbReference>
<sequence length="487" mass="55921">MRLSQQQMLQVHLLEMPLTELEENINAELDDNPALEKAENDLGQTENEGENELENGNEADDFDSLNEKEERQDALDSVLEGIEGDDAMPLPYANNHDNADYEETVYGDTTSFYDKLKEQMDMLMLTEKEHAVMEYLIGSLDDDGLLRKDLGTIGDELAIYHNIDISEPELEKLLKLLQSMDPAGIGARSLQECLLLQVERMREDGRNDRLLDAMERVFKECFEAFKKKHWDKIKLQLGLNDTQTETLQREIHKLNPKPGASLGETEGRNMQQITPDFIIDTDDDGTVTFTLNQGNIPELKVSPAFNEMVKAYRDNKKSMSRQTKEALLYAKEKVAKAQGFIEAIKQRRRTLTLTMQAIIDWQRRFFQEGDESELRPMILKDIADKTGLDISTVSRVSNVKYAQTKWGTFPLRFFFTDSYTTEEGEEMSTRKIKMALKAVIEKEDKSKPLSDEALTKLMKEKGFPIARRTIAKYREQLNIPVARLRRG</sequence>
<dbReference type="PANTHER" id="PTHR32248">
    <property type="entry name" value="RNA POLYMERASE SIGMA-54 FACTOR"/>
    <property type="match status" value="1"/>
</dbReference>
<keyword evidence="6" id="KW-0731">Sigma factor</keyword>
<dbReference type="HOGENOM" id="CLU_020569_0_1_10"/>
<keyword evidence="7" id="KW-0238">DNA-binding</keyword>
<keyword evidence="13" id="KW-1185">Reference proteome</keyword>
<evidence type="ECO:0000256" key="1">
    <source>
        <dbReference type="ARBA" id="ARBA00008798"/>
    </source>
</evidence>
<dbReference type="EMBL" id="AGEK01000016">
    <property type="protein sequence ID" value="EHO73005.1"/>
    <property type="molecule type" value="Genomic_DNA"/>
</dbReference>
<proteinExistence type="inferred from homology"/>
<dbReference type="Gene3D" id="1.10.10.1330">
    <property type="entry name" value="RNA polymerase sigma-54 factor, core-binding domain"/>
    <property type="match status" value="1"/>
</dbReference>
<evidence type="ECO:0000256" key="8">
    <source>
        <dbReference type="ARBA" id="ARBA00023163"/>
    </source>
</evidence>
<dbReference type="InterPro" id="IPR007634">
    <property type="entry name" value="RNA_pol_sigma_54_DNA-bd"/>
</dbReference>
<dbReference type="Pfam" id="PF04963">
    <property type="entry name" value="Sigma54_CBD"/>
    <property type="match status" value="1"/>
</dbReference>
<evidence type="ECO:0000313" key="13">
    <source>
        <dbReference type="Proteomes" id="UP000003167"/>
    </source>
</evidence>
<feature type="domain" description="RNA polymerase sigma factor 54 DNA-binding" evidence="10">
    <location>
        <begin position="329"/>
        <end position="486"/>
    </location>
</feature>
<evidence type="ECO:0000256" key="5">
    <source>
        <dbReference type="ARBA" id="ARBA00023015"/>
    </source>
</evidence>
<evidence type="ECO:0000256" key="6">
    <source>
        <dbReference type="ARBA" id="ARBA00023082"/>
    </source>
</evidence>
<keyword evidence="3" id="KW-0808">Transferase</keyword>
<feature type="domain" description="RNA polymerase sigma factor 54 core-binding" evidence="11">
    <location>
        <begin position="106"/>
        <end position="303"/>
    </location>
</feature>
<protein>
    <submittedName>
        <fullName evidence="12">RNA polymerase sigma-54 factor</fullName>
    </submittedName>
</protein>
<dbReference type="Gene3D" id="1.10.10.60">
    <property type="entry name" value="Homeodomain-like"/>
    <property type="match status" value="1"/>
</dbReference>
<feature type="region of interest" description="Disordered" evidence="9">
    <location>
        <begin position="32"/>
        <end position="71"/>
    </location>
</feature>
<evidence type="ECO:0000259" key="10">
    <source>
        <dbReference type="Pfam" id="PF04552"/>
    </source>
</evidence>
<evidence type="ECO:0000256" key="2">
    <source>
        <dbReference type="ARBA" id="ARBA00022478"/>
    </source>
</evidence>
<dbReference type="AlphaFoldDB" id="H1HKA4"/>
<evidence type="ECO:0000313" key="12">
    <source>
        <dbReference type="EMBL" id="EHO73005.1"/>
    </source>
</evidence>
<dbReference type="PANTHER" id="PTHR32248:SF4">
    <property type="entry name" value="RNA POLYMERASE SIGMA-54 FACTOR"/>
    <property type="match status" value="1"/>
</dbReference>
<dbReference type="InterPro" id="IPR000394">
    <property type="entry name" value="RNA_pol_sigma_54"/>
</dbReference>